<dbReference type="SMART" id="SM00347">
    <property type="entry name" value="HTH_MARR"/>
    <property type="match status" value="1"/>
</dbReference>
<dbReference type="InterPro" id="IPR023187">
    <property type="entry name" value="Tscrpt_reg_MarR-type_CS"/>
</dbReference>
<dbReference type="GO" id="GO:0003700">
    <property type="term" value="F:DNA-binding transcription factor activity"/>
    <property type="evidence" value="ECO:0007669"/>
    <property type="project" value="InterPro"/>
</dbReference>
<evidence type="ECO:0000259" key="4">
    <source>
        <dbReference type="PROSITE" id="PS50995"/>
    </source>
</evidence>
<dbReference type="EMBL" id="AP019376">
    <property type="protein sequence ID" value="BBH87449.1"/>
    <property type="molecule type" value="Genomic_DNA"/>
</dbReference>
<sequence>MEPIEDCFIFLFSKAYQRVSQITKRRLTRYGVTPVQYIVLRALWESDGQSGAALGERLMLDSATLTGVIDRLEHAGLLQRLPDGQDRRIHRVALTEKGRALQEPVQREVDKLNRFFCAGFSAEEETQVKALLLKMMRLEEDAFSRLSE</sequence>
<dbReference type="PANTHER" id="PTHR42756">
    <property type="entry name" value="TRANSCRIPTIONAL REGULATOR, MARR"/>
    <property type="match status" value="1"/>
</dbReference>
<dbReference type="Pfam" id="PF01047">
    <property type="entry name" value="MarR"/>
    <property type="match status" value="1"/>
</dbReference>
<dbReference type="InterPro" id="IPR000835">
    <property type="entry name" value="HTH_MarR-typ"/>
</dbReference>
<dbReference type="SUPFAM" id="SSF46785">
    <property type="entry name" value="Winged helix' DNA-binding domain"/>
    <property type="match status" value="1"/>
</dbReference>
<dbReference type="PRINTS" id="PR00598">
    <property type="entry name" value="HTHMARR"/>
</dbReference>
<keyword evidence="1" id="KW-0805">Transcription regulation</keyword>
<dbReference type="InterPro" id="IPR036390">
    <property type="entry name" value="WH_DNA-bd_sf"/>
</dbReference>
<dbReference type="GO" id="GO:0003677">
    <property type="term" value="F:DNA binding"/>
    <property type="evidence" value="ECO:0007669"/>
    <property type="project" value="UniProtKB-KW"/>
</dbReference>
<feature type="domain" description="HTH marR-type" evidence="4">
    <location>
        <begin position="5"/>
        <end position="137"/>
    </location>
</feature>
<keyword evidence="3" id="KW-0804">Transcription</keyword>
<dbReference type="InterPro" id="IPR036388">
    <property type="entry name" value="WH-like_DNA-bd_sf"/>
</dbReference>
<accession>A0A455SKH3</accession>
<keyword evidence="2" id="KW-0238">DNA-binding</keyword>
<dbReference type="PROSITE" id="PS50995">
    <property type="entry name" value="HTH_MARR_2"/>
    <property type="match status" value="1"/>
</dbReference>
<evidence type="ECO:0000256" key="2">
    <source>
        <dbReference type="ARBA" id="ARBA00023125"/>
    </source>
</evidence>
<name>A0A455SKH3_9CHLR</name>
<reference evidence="5" key="1">
    <citation type="submission" date="2018-12" db="EMBL/GenBank/DDBJ databases">
        <title>Novel natural products biosynthetic potential of the class Ktedonobacteria.</title>
        <authorList>
            <person name="Zheng Y."/>
            <person name="Saitou A."/>
            <person name="Wang C.M."/>
            <person name="Toyoda A."/>
            <person name="Minakuchi Y."/>
            <person name="Sekiguchi Y."/>
            <person name="Ueda K."/>
            <person name="Takano H."/>
            <person name="Sakai Y."/>
            <person name="Yokota A."/>
            <person name="Yabe S."/>
        </authorList>
    </citation>
    <scope>NUCLEOTIDE SEQUENCE</scope>
    <source>
        <strain evidence="5">COM3</strain>
    </source>
</reference>
<dbReference type="Gene3D" id="1.10.10.10">
    <property type="entry name" value="Winged helix-like DNA-binding domain superfamily/Winged helix DNA-binding domain"/>
    <property type="match status" value="1"/>
</dbReference>
<evidence type="ECO:0000256" key="1">
    <source>
        <dbReference type="ARBA" id="ARBA00023015"/>
    </source>
</evidence>
<dbReference type="PROSITE" id="PS01117">
    <property type="entry name" value="HTH_MARR_1"/>
    <property type="match status" value="1"/>
</dbReference>
<proteinExistence type="predicted"/>
<protein>
    <submittedName>
        <fullName evidence="5">MarR family transcriptional regulator</fullName>
    </submittedName>
</protein>
<dbReference type="AlphaFoldDB" id="A0A455SKH3"/>
<organism evidence="5">
    <name type="scientific">Thermosporothrix sp. COM3</name>
    <dbReference type="NCBI Taxonomy" id="2490863"/>
    <lineage>
        <taxon>Bacteria</taxon>
        <taxon>Bacillati</taxon>
        <taxon>Chloroflexota</taxon>
        <taxon>Ktedonobacteria</taxon>
        <taxon>Ktedonobacterales</taxon>
        <taxon>Thermosporotrichaceae</taxon>
        <taxon>Thermosporothrix</taxon>
    </lineage>
</organism>
<evidence type="ECO:0000256" key="3">
    <source>
        <dbReference type="ARBA" id="ARBA00023163"/>
    </source>
</evidence>
<evidence type="ECO:0000313" key="5">
    <source>
        <dbReference type="EMBL" id="BBH87449.1"/>
    </source>
</evidence>
<dbReference type="PANTHER" id="PTHR42756:SF1">
    <property type="entry name" value="TRANSCRIPTIONAL REPRESSOR OF EMRAB OPERON"/>
    <property type="match status" value="1"/>
</dbReference>
<gene>
    <name evidence="5" type="ORF">KTC_22000</name>
</gene>